<dbReference type="SUPFAM" id="SSF74877">
    <property type="entry name" value="Major surface antigen p30, SAG1"/>
    <property type="match status" value="1"/>
</dbReference>
<dbReference type="GeneID" id="40309676"/>
<name>A0A2A9MHA8_BESBE</name>
<dbReference type="RefSeq" id="XP_029220563.1">
    <property type="nucleotide sequence ID" value="XM_029363197.1"/>
</dbReference>
<proteinExistence type="predicted"/>
<dbReference type="Gene3D" id="2.60.40.1320">
    <property type="entry name" value="SRS domain"/>
    <property type="match status" value="4"/>
</dbReference>
<keyword evidence="3" id="KW-1185">Reference proteome</keyword>
<feature type="domain" description="SRS" evidence="1">
    <location>
        <begin position="417"/>
        <end position="539"/>
    </location>
</feature>
<evidence type="ECO:0000313" key="2">
    <source>
        <dbReference type="EMBL" id="PFH36554.1"/>
    </source>
</evidence>
<protein>
    <submittedName>
        <fullName evidence="2">SAG-related sequence</fullName>
    </submittedName>
</protein>
<dbReference type="EMBL" id="NWUJ01000003">
    <property type="protein sequence ID" value="PFH36554.1"/>
    <property type="molecule type" value="Genomic_DNA"/>
</dbReference>
<feature type="domain" description="SRS" evidence="1">
    <location>
        <begin position="289"/>
        <end position="401"/>
    </location>
</feature>
<dbReference type="GO" id="GO:0016020">
    <property type="term" value="C:membrane"/>
    <property type="evidence" value="ECO:0007669"/>
    <property type="project" value="InterPro"/>
</dbReference>
<organism evidence="2 3">
    <name type="scientific">Besnoitia besnoiti</name>
    <name type="common">Apicomplexan protozoan</name>
    <dbReference type="NCBI Taxonomy" id="94643"/>
    <lineage>
        <taxon>Eukaryota</taxon>
        <taxon>Sar</taxon>
        <taxon>Alveolata</taxon>
        <taxon>Apicomplexa</taxon>
        <taxon>Conoidasida</taxon>
        <taxon>Coccidia</taxon>
        <taxon>Eucoccidiorida</taxon>
        <taxon>Eimeriorina</taxon>
        <taxon>Sarcocystidae</taxon>
        <taxon>Besnoitia</taxon>
    </lineage>
</organism>
<evidence type="ECO:0000259" key="1">
    <source>
        <dbReference type="Pfam" id="PF04092"/>
    </source>
</evidence>
<accession>A0A2A9MHA8</accession>
<dbReference type="InterPro" id="IPR007226">
    <property type="entry name" value="SRS_dom"/>
</dbReference>
<reference evidence="2 3" key="1">
    <citation type="submission" date="2017-09" db="EMBL/GenBank/DDBJ databases">
        <title>Genome sequencing of Besnoitia besnoiti strain Bb-Ger1.</title>
        <authorList>
            <person name="Schares G."/>
            <person name="Venepally P."/>
            <person name="Lorenzi H.A."/>
        </authorList>
    </citation>
    <scope>NUCLEOTIDE SEQUENCE [LARGE SCALE GENOMIC DNA]</scope>
    <source>
        <strain evidence="2 3">Bb-Ger1</strain>
    </source>
</reference>
<dbReference type="Pfam" id="PF04092">
    <property type="entry name" value="SAG"/>
    <property type="match status" value="2"/>
</dbReference>
<dbReference type="Proteomes" id="UP000224006">
    <property type="component" value="Chromosome III"/>
</dbReference>
<gene>
    <name evidence="2" type="ORF">BESB_047460</name>
</gene>
<evidence type="ECO:0000313" key="3">
    <source>
        <dbReference type="Proteomes" id="UP000224006"/>
    </source>
</evidence>
<dbReference type="AlphaFoldDB" id="A0A2A9MHA8"/>
<dbReference type="VEuPathDB" id="ToxoDB:BESB_047460"/>
<comment type="caution">
    <text evidence="2">The sequence shown here is derived from an EMBL/GenBank/DDBJ whole genome shotgun (WGS) entry which is preliminary data.</text>
</comment>
<dbReference type="KEGG" id="bbes:BESB_047460"/>
<sequence>MTPRCAAADKPLALCFMEKNGKAEFKCPPRMTTLLQASETPKTEFCEDSTCETAASLSDLNLQLDERDDTYAFTAKGPPDKPCTVCFGCTANAANKTTAIRAPPHCVLLPATSRDTCSPHSVYRSYSGVCDGKANQQVLLKVNQNLTPVTFACGGDRVSSSVLPDHVIQPTGNAESTTEVILQSAKSQAALIANGSSISPKANKVPAYPLSVPELPQSASLQLQYKIMREKQVDGKIGKQGREAQGTQCKLLNGREAYASERPSAFARFYGALQFHFDLAAAESPVSECKSAASPLVLDLNEPNKQVKFKCKDLPTLLPPPATRTAETTTHFCLDSACKTTAALSEFNLRFSGDSQVYTLQATALPATPQTVYFNCAPADGAKSSNQGTGDAKRCVVQISVWSQTPSSVLPTNVCAEEKGVSLKVDKDLTPVTFGCGDKRTLTPVLLDQVFQPTETAASSPQPASLTSLVPTAALTANVSDKDAAKWHAYTLTVKELPEVAPVQLLYECIATPTPTDRVREEQVGEQNKQPDCDVLIEVDQRPSTSGGSDSETGGGQRASLVAASAIVLASFPILSFIL</sequence>
<dbReference type="InterPro" id="IPR036755">
    <property type="entry name" value="SRS_dom_sf"/>
</dbReference>